<accession>A0ACB9ZY15</accession>
<dbReference type="Proteomes" id="UP001060085">
    <property type="component" value="Linkage Group LG07"/>
</dbReference>
<protein>
    <submittedName>
        <fullName evidence="1">Uncharacterized protein</fullName>
    </submittedName>
</protein>
<dbReference type="EMBL" id="CM044707">
    <property type="protein sequence ID" value="KAI5652829.1"/>
    <property type="molecule type" value="Genomic_DNA"/>
</dbReference>
<proteinExistence type="predicted"/>
<keyword evidence="2" id="KW-1185">Reference proteome</keyword>
<gene>
    <name evidence="1" type="ORF">M9H77_30016</name>
</gene>
<evidence type="ECO:0000313" key="1">
    <source>
        <dbReference type="EMBL" id="KAI5652829.1"/>
    </source>
</evidence>
<name>A0ACB9ZY15_CATRO</name>
<organism evidence="1 2">
    <name type="scientific">Catharanthus roseus</name>
    <name type="common">Madagascar periwinkle</name>
    <name type="synonym">Vinca rosea</name>
    <dbReference type="NCBI Taxonomy" id="4058"/>
    <lineage>
        <taxon>Eukaryota</taxon>
        <taxon>Viridiplantae</taxon>
        <taxon>Streptophyta</taxon>
        <taxon>Embryophyta</taxon>
        <taxon>Tracheophyta</taxon>
        <taxon>Spermatophyta</taxon>
        <taxon>Magnoliopsida</taxon>
        <taxon>eudicotyledons</taxon>
        <taxon>Gunneridae</taxon>
        <taxon>Pentapetalae</taxon>
        <taxon>asterids</taxon>
        <taxon>lamiids</taxon>
        <taxon>Gentianales</taxon>
        <taxon>Apocynaceae</taxon>
        <taxon>Rauvolfioideae</taxon>
        <taxon>Vinceae</taxon>
        <taxon>Catharanthinae</taxon>
        <taxon>Catharanthus</taxon>
    </lineage>
</organism>
<comment type="caution">
    <text evidence="1">The sequence shown here is derived from an EMBL/GenBank/DDBJ whole genome shotgun (WGS) entry which is preliminary data.</text>
</comment>
<sequence length="244" mass="26695">MIFGRPLLLKIMPSLFEFGACSTTVLPVWVTFSGLPLELWNGRLLEKICSRIGVPLCTERLTNKKEKVSYARALMEIDIAKKLFTEIPIKLPNGVRKHRKAQGLNGDQQTAQKTVAESKKKERRMDATFSQKQGKQQHTKAGHDAGDSGDLGGDSGEADDPVTRDESKQEEKRRLDGPLQTQRKSPNSEFSVDSGSISGESGEDDDSGGQADDSGGTEEPSLSLGNLGDNNKHKEEQQKLVGKT</sequence>
<reference evidence="2" key="1">
    <citation type="journal article" date="2023" name="Nat. Plants">
        <title>Single-cell RNA sequencing provides a high-resolution roadmap for understanding the multicellular compartmentation of specialized metabolism.</title>
        <authorList>
            <person name="Sun S."/>
            <person name="Shen X."/>
            <person name="Li Y."/>
            <person name="Li Y."/>
            <person name="Wang S."/>
            <person name="Li R."/>
            <person name="Zhang H."/>
            <person name="Shen G."/>
            <person name="Guo B."/>
            <person name="Wei J."/>
            <person name="Xu J."/>
            <person name="St-Pierre B."/>
            <person name="Chen S."/>
            <person name="Sun C."/>
        </authorList>
    </citation>
    <scope>NUCLEOTIDE SEQUENCE [LARGE SCALE GENOMIC DNA]</scope>
</reference>
<evidence type="ECO:0000313" key="2">
    <source>
        <dbReference type="Proteomes" id="UP001060085"/>
    </source>
</evidence>